<gene>
    <name evidence="1" type="ORF">CXB65_25510</name>
</gene>
<evidence type="ECO:0000313" key="1">
    <source>
        <dbReference type="EMBL" id="PKI18768.1"/>
    </source>
</evidence>
<dbReference type="Gene3D" id="2.20.28.10">
    <property type="match status" value="1"/>
</dbReference>
<evidence type="ECO:0000313" key="2">
    <source>
        <dbReference type="Proteomes" id="UP000233399"/>
    </source>
</evidence>
<dbReference type="EMBL" id="PJCG01000081">
    <property type="protein sequence ID" value="PKI18768.1"/>
    <property type="molecule type" value="Genomic_DNA"/>
</dbReference>
<dbReference type="Proteomes" id="UP000233399">
    <property type="component" value="Unassembled WGS sequence"/>
</dbReference>
<proteinExistence type="predicted"/>
<dbReference type="AlphaFoldDB" id="A0A2N1IKI4"/>
<protein>
    <submittedName>
        <fullName evidence="1">Uncharacterized protein</fullName>
    </submittedName>
</protein>
<accession>A0A2N1IKI4</accession>
<reference evidence="1 2" key="1">
    <citation type="submission" date="2017-12" db="EMBL/GenBank/DDBJ databases">
        <title>Isolation and characterization of an aerobic denitrifying Pseudomonas monteilii CY06 from aquaculture ponds.</title>
        <authorList>
            <person name="Ma Q."/>
            <person name="Cai Y."/>
            <person name="He Z."/>
        </authorList>
    </citation>
    <scope>NUCLEOTIDE SEQUENCE [LARGE SCALE GENOMIC DNA]</scope>
    <source>
        <strain evidence="1 2">CY06</strain>
    </source>
</reference>
<organism evidence="1 2">
    <name type="scientific">Pseudomonas monteilii</name>
    <dbReference type="NCBI Taxonomy" id="76759"/>
    <lineage>
        <taxon>Bacteria</taxon>
        <taxon>Pseudomonadati</taxon>
        <taxon>Pseudomonadota</taxon>
        <taxon>Gammaproteobacteria</taxon>
        <taxon>Pseudomonadales</taxon>
        <taxon>Pseudomonadaceae</taxon>
        <taxon>Pseudomonas</taxon>
    </lineage>
</organism>
<comment type="caution">
    <text evidence="1">The sequence shown here is derived from an EMBL/GenBank/DDBJ whole genome shotgun (WGS) entry which is preliminary data.</text>
</comment>
<name>A0A2N1IKI4_9PSED</name>
<sequence>MPIKPRPFTFECEDCGWTKTVAPRSDALAPGEWVNHCPKCGGMKLKVRAAGRLARAVAKLLGARRF</sequence>